<evidence type="ECO:0000313" key="6">
    <source>
        <dbReference type="EMBL" id="SBT25568.1"/>
    </source>
</evidence>
<keyword evidence="3" id="KW-0804">Transcription</keyword>
<gene>
    <name evidence="6" type="ORF">ODI_00235</name>
    <name evidence="7" type="ORF">ODI_R3127</name>
</gene>
<evidence type="ECO:0000256" key="4">
    <source>
        <dbReference type="SAM" id="MobiDB-lite"/>
    </source>
</evidence>
<dbReference type="InterPro" id="IPR000843">
    <property type="entry name" value="HTH_LacI"/>
</dbReference>
<dbReference type="SMART" id="SM00354">
    <property type="entry name" value="HTH_LACI"/>
    <property type="match status" value="1"/>
</dbReference>
<keyword evidence="1" id="KW-0805">Transcription regulation</keyword>
<evidence type="ECO:0000256" key="3">
    <source>
        <dbReference type="ARBA" id="ARBA00023163"/>
    </source>
</evidence>
<dbReference type="AlphaFoldDB" id="A0A1C3K2B6"/>
<dbReference type="InterPro" id="IPR028082">
    <property type="entry name" value="Peripla_BP_I"/>
</dbReference>
<dbReference type="CDD" id="cd01392">
    <property type="entry name" value="HTH_LacI"/>
    <property type="match status" value="1"/>
</dbReference>
<protein>
    <submittedName>
        <fullName evidence="6">Transcriptional regulator of rhamnose utilization, LacI family</fullName>
    </submittedName>
</protein>
<dbReference type="GO" id="GO:0003700">
    <property type="term" value="F:DNA-binding transcription factor activity"/>
    <property type="evidence" value="ECO:0007669"/>
    <property type="project" value="TreeGrafter"/>
</dbReference>
<dbReference type="GO" id="GO:0000976">
    <property type="term" value="F:transcription cis-regulatory region binding"/>
    <property type="evidence" value="ECO:0007669"/>
    <property type="project" value="TreeGrafter"/>
</dbReference>
<evidence type="ECO:0000313" key="7">
    <source>
        <dbReference type="EMBL" id="SOE51005.1"/>
    </source>
</evidence>
<dbReference type="Pfam" id="PF13377">
    <property type="entry name" value="Peripla_BP_3"/>
    <property type="match status" value="1"/>
</dbReference>
<dbReference type="PANTHER" id="PTHR30146">
    <property type="entry name" value="LACI-RELATED TRANSCRIPTIONAL REPRESSOR"/>
    <property type="match status" value="1"/>
</dbReference>
<dbReference type="Gene3D" id="1.10.260.40">
    <property type="entry name" value="lambda repressor-like DNA-binding domains"/>
    <property type="match status" value="1"/>
</dbReference>
<dbReference type="SUPFAM" id="SSF47413">
    <property type="entry name" value="lambda repressor-like DNA-binding domains"/>
    <property type="match status" value="1"/>
</dbReference>
<dbReference type="EMBL" id="LT907988">
    <property type="protein sequence ID" value="SOE51005.1"/>
    <property type="molecule type" value="Genomic_DNA"/>
</dbReference>
<dbReference type="OrthoDB" id="8770688at2"/>
<dbReference type="Gene3D" id="3.40.50.2300">
    <property type="match status" value="2"/>
</dbReference>
<evidence type="ECO:0000313" key="8">
    <source>
        <dbReference type="Proteomes" id="UP000078558"/>
    </source>
</evidence>
<evidence type="ECO:0000259" key="5">
    <source>
        <dbReference type="PROSITE" id="PS50932"/>
    </source>
</evidence>
<dbReference type="RefSeq" id="WP_067753753.1">
    <property type="nucleotide sequence ID" value="NZ_LT907988.1"/>
</dbReference>
<dbReference type="SUPFAM" id="SSF53822">
    <property type="entry name" value="Periplasmic binding protein-like I"/>
    <property type="match status" value="1"/>
</dbReference>
<reference evidence="7 8" key="2">
    <citation type="submission" date="2017-08" db="EMBL/GenBank/DDBJ databases">
        <authorList>
            <person name="de Groot N.N."/>
        </authorList>
    </citation>
    <scope>NUCLEOTIDE SEQUENCE [LARGE SCALE GENOMIC DNA]</scope>
    <source>
        <strain evidence="7">Orrdi1</strain>
    </source>
</reference>
<evidence type="ECO:0000256" key="1">
    <source>
        <dbReference type="ARBA" id="ARBA00023015"/>
    </source>
</evidence>
<proteinExistence type="predicted"/>
<organism evidence="6 8">
    <name type="scientific">Orrella dioscoreae</name>
    <dbReference type="NCBI Taxonomy" id="1851544"/>
    <lineage>
        <taxon>Bacteria</taxon>
        <taxon>Pseudomonadati</taxon>
        <taxon>Pseudomonadota</taxon>
        <taxon>Betaproteobacteria</taxon>
        <taxon>Burkholderiales</taxon>
        <taxon>Alcaligenaceae</taxon>
        <taxon>Orrella</taxon>
    </lineage>
</organism>
<name>A0A1C3K2B6_9BURK</name>
<accession>A0A1C3K2B6</accession>
<feature type="region of interest" description="Disordered" evidence="4">
    <location>
        <begin position="332"/>
        <end position="354"/>
    </location>
</feature>
<dbReference type="EMBL" id="FLRC01000020">
    <property type="protein sequence ID" value="SBT25568.1"/>
    <property type="molecule type" value="Genomic_DNA"/>
</dbReference>
<dbReference type="Pfam" id="PF00356">
    <property type="entry name" value="LacI"/>
    <property type="match status" value="1"/>
</dbReference>
<dbReference type="KEGG" id="odi:ODI_R3127"/>
<keyword evidence="2" id="KW-0238">DNA-binding</keyword>
<reference evidence="6 8" key="1">
    <citation type="submission" date="2016-06" db="EMBL/GenBank/DDBJ databases">
        <authorList>
            <person name="Kjaerup R.B."/>
            <person name="Dalgaard T.S."/>
            <person name="Juul-Madsen H.R."/>
        </authorList>
    </citation>
    <scope>NUCLEOTIDE SEQUENCE [LARGE SCALE GENOMIC DNA]</scope>
    <source>
        <strain evidence="6">Orrdi1</strain>
    </source>
</reference>
<evidence type="ECO:0000256" key="2">
    <source>
        <dbReference type="ARBA" id="ARBA00023125"/>
    </source>
</evidence>
<sequence length="354" mass="37808">MATIQDVARLAKVSISSVSNVLNGRTERLRPDTAERIQQAIQLLGYRPNQAARQLKTGKMPVIGLLVPSTANPFYGQIAAALESYAQTRHGYRVMLCNTHRDRALEARMLEDLSGFGVAAAILLSSFDDERHVEDAVARGLAVISYDRAPGTAGNRGIDHVYADNVEAGRLAAQHLIDHGHRRLAFVMPAGRTNSRDRKIQGFLRAAGQAAEPVSAQVYEGRAITAYGDSELADIGYELGQRLAAETAAPTGVVTVNDTLAMGLMAGLRAAGKRVPEDVSVVGMDNMVLAAFTSPPLTSIAMPVEPMAQAMVDRAVLRITEPDAPAEQLRFDPALVPRESVSPPPAAQPSGSRA</sequence>
<dbReference type="InterPro" id="IPR010982">
    <property type="entry name" value="Lambda_DNA-bd_dom_sf"/>
</dbReference>
<dbReference type="PROSITE" id="PS50932">
    <property type="entry name" value="HTH_LACI_2"/>
    <property type="match status" value="1"/>
</dbReference>
<feature type="domain" description="HTH lacI-type" evidence="5">
    <location>
        <begin position="2"/>
        <end position="57"/>
    </location>
</feature>
<dbReference type="PROSITE" id="PS00356">
    <property type="entry name" value="HTH_LACI_1"/>
    <property type="match status" value="1"/>
</dbReference>
<dbReference type="InterPro" id="IPR046335">
    <property type="entry name" value="LacI/GalR-like_sensor"/>
</dbReference>
<dbReference type="PANTHER" id="PTHR30146:SF147">
    <property type="entry name" value="HTH-TYPE TRANSCRIPTIONAL REGULATOR DEGA"/>
    <property type="match status" value="1"/>
</dbReference>
<dbReference type="Proteomes" id="UP000078558">
    <property type="component" value="Chromosome I"/>
</dbReference>
<dbReference type="STRING" id="1851544.ODI_00235"/>
<keyword evidence="8" id="KW-1185">Reference proteome</keyword>